<evidence type="ECO:0000313" key="9">
    <source>
        <dbReference type="EMBL" id="SGZ53557.1"/>
    </source>
</evidence>
<reference evidence="10 11" key="1">
    <citation type="submission" date="2016-10" db="EMBL/GenBank/DDBJ databases">
        <authorList>
            <person name="de Groot N.N."/>
        </authorList>
    </citation>
    <scope>NUCLEOTIDE SEQUENCE [LARGE SCALE GENOMIC DNA]</scope>
    <source>
        <strain evidence="8 11">CBS 141442</strain>
        <strain evidence="9 10">PYCC 4715</strain>
    </source>
</reference>
<dbReference type="Gene3D" id="1.10.287.1130">
    <property type="entry name" value="CytochromE C oxidase copper chaperone"/>
    <property type="match status" value="1"/>
</dbReference>
<accession>A0A1L0GB00</accession>
<dbReference type="InterPro" id="IPR027179">
    <property type="entry name" value="CMC4"/>
</dbReference>
<proteinExistence type="inferred from homology"/>
<dbReference type="SUPFAM" id="SSF47072">
    <property type="entry name" value="Cysteine alpha-hairpin motif"/>
    <property type="match status" value="1"/>
</dbReference>
<feature type="disulfide bond" evidence="7">
    <location>
        <begin position="45"/>
        <end position="61"/>
    </location>
</feature>
<keyword evidence="5" id="KW-0496">Mitochondrion</keyword>
<gene>
    <name evidence="9" type="ORF">SAMEA4029009_CIC11G00000003363</name>
    <name evidence="8" type="ORF">SAMEA4029010_CIC11G00000002086</name>
</gene>
<dbReference type="Pfam" id="PF08991">
    <property type="entry name" value="CMC4"/>
    <property type="match status" value="1"/>
</dbReference>
<dbReference type="OrthoDB" id="13601at2759"/>
<comment type="subcellular location">
    <subcellularLocation>
        <location evidence="1">Mitochondrion intermembrane space</location>
    </subcellularLocation>
</comment>
<evidence type="ECO:0000256" key="5">
    <source>
        <dbReference type="ARBA" id="ARBA00023128"/>
    </source>
</evidence>
<dbReference type="InterPro" id="IPR009069">
    <property type="entry name" value="Cys_alpha_HP_mot_SF"/>
</dbReference>
<dbReference type="Proteomes" id="UP000182334">
    <property type="component" value="Chromosome II"/>
</dbReference>
<feature type="disulfide bond" evidence="7">
    <location>
        <begin position="13"/>
        <end position="44"/>
    </location>
</feature>
<dbReference type="STRING" id="45354.A0A1L0GB00"/>
<dbReference type="GO" id="GO:0005758">
    <property type="term" value="C:mitochondrial intermembrane space"/>
    <property type="evidence" value="ECO:0007669"/>
    <property type="project" value="UniProtKB-SubCell"/>
</dbReference>
<dbReference type="Proteomes" id="UP000182259">
    <property type="component" value="Chromosome III"/>
</dbReference>
<dbReference type="AlphaFoldDB" id="A0A1L0GB00"/>
<evidence type="ECO:0000313" key="8">
    <source>
        <dbReference type="EMBL" id="SGZ49948.1"/>
    </source>
</evidence>
<evidence type="ECO:0000256" key="3">
    <source>
        <dbReference type="ARBA" id="ARBA00019406"/>
    </source>
</evidence>
<feature type="disulfide bond" evidence="7">
    <location>
        <begin position="23"/>
        <end position="34"/>
    </location>
</feature>
<protein>
    <recommendedName>
        <fullName evidence="3">Cx9C motif-containing protein 4, mitochondrial</fullName>
    </recommendedName>
</protein>
<sequence length="88" mass="10123">MSEKEIDADKNECKPFACAIQDCLQANGYNESKCTKVIDELYKCCKTFYEKNGPEAQSVCCPKFNLLQLKLKQRLLGKIDAELIQQRR</sequence>
<evidence type="ECO:0000256" key="6">
    <source>
        <dbReference type="ARBA" id="ARBA00023157"/>
    </source>
</evidence>
<name>A0A1L0GB00_9ASCO</name>
<evidence type="ECO:0000256" key="4">
    <source>
        <dbReference type="ARBA" id="ARBA00022737"/>
    </source>
</evidence>
<dbReference type="PANTHER" id="PTHR15590:SF0">
    <property type="entry name" value="CX9C MOTIF-CONTAINING PROTEIN 4"/>
    <property type="match status" value="1"/>
</dbReference>
<dbReference type="FunFam" id="1.10.287.1130:FF:000008">
    <property type="entry name" value="Cx9C motif-containing protein 4, mitochondrial"/>
    <property type="match status" value="1"/>
</dbReference>
<comment type="similarity">
    <text evidence="2">Belongs to the CMC4 family.</text>
</comment>
<organism evidence="9 10">
    <name type="scientific">Sungouiella intermedia</name>
    <dbReference type="NCBI Taxonomy" id="45354"/>
    <lineage>
        <taxon>Eukaryota</taxon>
        <taxon>Fungi</taxon>
        <taxon>Dikarya</taxon>
        <taxon>Ascomycota</taxon>
        <taxon>Saccharomycotina</taxon>
        <taxon>Pichiomycetes</taxon>
        <taxon>Metschnikowiaceae</taxon>
        <taxon>Sungouiella</taxon>
    </lineage>
</organism>
<evidence type="ECO:0000256" key="2">
    <source>
        <dbReference type="ARBA" id="ARBA00009858"/>
    </source>
</evidence>
<keyword evidence="4" id="KW-0677">Repeat</keyword>
<dbReference type="EMBL" id="LT635757">
    <property type="protein sequence ID" value="SGZ49948.1"/>
    <property type="molecule type" value="Genomic_DNA"/>
</dbReference>
<dbReference type="PROSITE" id="PS51808">
    <property type="entry name" value="CHCH"/>
    <property type="match status" value="1"/>
</dbReference>
<keyword evidence="6 7" id="KW-1015">Disulfide bond</keyword>
<evidence type="ECO:0000256" key="1">
    <source>
        <dbReference type="ARBA" id="ARBA00004569"/>
    </source>
</evidence>
<keyword evidence="11" id="KW-1185">Reference proteome</keyword>
<dbReference type="PANTHER" id="PTHR15590">
    <property type="entry name" value="CX9C MOTIF-CONTAINING PROTEIN 4"/>
    <property type="match status" value="1"/>
</dbReference>
<evidence type="ECO:0000313" key="11">
    <source>
        <dbReference type="Proteomes" id="UP000182334"/>
    </source>
</evidence>
<dbReference type="EMBL" id="LT635766">
    <property type="protein sequence ID" value="SGZ53557.1"/>
    <property type="molecule type" value="Genomic_DNA"/>
</dbReference>
<evidence type="ECO:0000313" key="10">
    <source>
        <dbReference type="Proteomes" id="UP000182259"/>
    </source>
</evidence>
<evidence type="ECO:0000256" key="7">
    <source>
        <dbReference type="PIRSR" id="PIRSR627179-50"/>
    </source>
</evidence>